<comment type="caution">
    <text evidence="1">The sequence shown here is derived from an EMBL/GenBank/DDBJ whole genome shotgun (WGS) entry which is preliminary data.</text>
</comment>
<reference evidence="1" key="1">
    <citation type="submission" date="2017-07" db="EMBL/GenBank/DDBJ databases">
        <title>Taro Niue Genome Assembly and Annotation.</title>
        <authorList>
            <person name="Atibalentja N."/>
            <person name="Keating K."/>
            <person name="Fields C.J."/>
        </authorList>
    </citation>
    <scope>NUCLEOTIDE SEQUENCE</scope>
    <source>
        <strain evidence="1">Niue_2</strain>
        <tissue evidence="1">Leaf</tissue>
    </source>
</reference>
<accession>A0A843VW99</accession>
<protein>
    <submittedName>
        <fullName evidence="1">Uncharacterized protein</fullName>
    </submittedName>
</protein>
<sequence>MVEVCVVFLDTLTPVFELYVQRPNSLSLAEVDLAPPEVPTVAAAPSPLLFSPSLLFAPTRGRRRHPCYAQSPPSPPLCPVYLPSSPPLCPVPAIASVAAQSLPSS</sequence>
<evidence type="ECO:0000313" key="2">
    <source>
        <dbReference type="Proteomes" id="UP000652761"/>
    </source>
</evidence>
<keyword evidence="2" id="KW-1185">Reference proteome</keyword>
<gene>
    <name evidence="1" type="ORF">Taro_032057</name>
</gene>
<evidence type="ECO:0000313" key="1">
    <source>
        <dbReference type="EMBL" id="MQL99336.1"/>
    </source>
</evidence>
<organism evidence="1 2">
    <name type="scientific">Colocasia esculenta</name>
    <name type="common">Wild taro</name>
    <name type="synonym">Arum esculentum</name>
    <dbReference type="NCBI Taxonomy" id="4460"/>
    <lineage>
        <taxon>Eukaryota</taxon>
        <taxon>Viridiplantae</taxon>
        <taxon>Streptophyta</taxon>
        <taxon>Embryophyta</taxon>
        <taxon>Tracheophyta</taxon>
        <taxon>Spermatophyta</taxon>
        <taxon>Magnoliopsida</taxon>
        <taxon>Liliopsida</taxon>
        <taxon>Araceae</taxon>
        <taxon>Aroideae</taxon>
        <taxon>Colocasieae</taxon>
        <taxon>Colocasia</taxon>
    </lineage>
</organism>
<dbReference type="Proteomes" id="UP000652761">
    <property type="component" value="Unassembled WGS sequence"/>
</dbReference>
<name>A0A843VW99_COLES</name>
<dbReference type="EMBL" id="NMUH01002333">
    <property type="protein sequence ID" value="MQL99336.1"/>
    <property type="molecule type" value="Genomic_DNA"/>
</dbReference>
<dbReference type="AlphaFoldDB" id="A0A843VW99"/>
<proteinExistence type="predicted"/>